<feature type="region of interest" description="Disordered" evidence="1">
    <location>
        <begin position="1"/>
        <end position="61"/>
    </location>
</feature>
<dbReference type="Proteomes" id="UP000056252">
    <property type="component" value="Chromosome"/>
</dbReference>
<organism evidence="2 3">
    <name type="scientific">Hoylesella enoeca</name>
    <dbReference type="NCBI Taxonomy" id="76123"/>
    <lineage>
        <taxon>Bacteria</taxon>
        <taxon>Pseudomonadati</taxon>
        <taxon>Bacteroidota</taxon>
        <taxon>Bacteroidia</taxon>
        <taxon>Bacteroidales</taxon>
        <taxon>Prevotellaceae</taxon>
        <taxon>Hoylesella</taxon>
    </lineage>
</organism>
<reference evidence="3" key="1">
    <citation type="submission" date="2015-11" db="EMBL/GenBank/DDBJ databases">
        <authorList>
            <person name="Holder M.E."/>
            <person name="Ajami N.J."/>
            <person name="Petrosino J.F."/>
        </authorList>
    </citation>
    <scope>NUCLEOTIDE SEQUENCE [LARGE SCALE GENOMIC DNA]</scope>
    <source>
        <strain evidence="3">F0113</strain>
    </source>
</reference>
<dbReference type="AlphaFoldDB" id="A0A0S2KIT6"/>
<dbReference type="EMBL" id="CP013195">
    <property type="protein sequence ID" value="ALO48218.1"/>
    <property type="molecule type" value="Genomic_DNA"/>
</dbReference>
<sequence>MADGQKTAKISHRTPTTIENEKEQLGVGVQSMENGERRLSYPYDKQKMRKTARRRGTIDKK</sequence>
<evidence type="ECO:0000313" key="3">
    <source>
        <dbReference type="Proteomes" id="UP000056252"/>
    </source>
</evidence>
<accession>A0A0S2KIT6</accession>
<dbReference type="KEGG" id="peo:AS203_03220"/>
<proteinExistence type="predicted"/>
<evidence type="ECO:0000313" key="2">
    <source>
        <dbReference type="EMBL" id="ALO48218.1"/>
    </source>
</evidence>
<name>A0A0S2KIT6_9BACT</name>
<protein>
    <submittedName>
        <fullName evidence="2">Uncharacterized protein</fullName>
    </submittedName>
</protein>
<gene>
    <name evidence="2" type="ORF">AS203_03220</name>
</gene>
<evidence type="ECO:0000256" key="1">
    <source>
        <dbReference type="SAM" id="MobiDB-lite"/>
    </source>
</evidence>
<keyword evidence="3" id="KW-1185">Reference proteome</keyword>